<dbReference type="InterPro" id="IPR008160">
    <property type="entry name" value="Collagen"/>
</dbReference>
<sequence length="260" mass="28932">MERTGPSGPKGVVGHQGMPGPQGYSGEEGMIGPQGDHGNHGERGRVGEEGLPGDAGPPGPPGEQIHGSQLQNKGPGFRLYSTKEGESSAELNYLRGLGNVIYFYKSQHGTRLSPARSCRELYLEHPDYPSGNYWIDPNEGCVSDAEHVYCDFEIGASCVFPKNKEVKDPNARPFQWMSERISDAETMRYLRLLSRSVSQNITYNCYNSRAWEDEGRTIKLQGDNEMELTSFEKTKPVVLKNECKAADNKWHQTVLEFNTT</sequence>
<dbReference type="EMBL" id="MU826863">
    <property type="protein sequence ID" value="KAJ7370521.1"/>
    <property type="molecule type" value="Genomic_DNA"/>
</dbReference>
<dbReference type="GO" id="GO:0005581">
    <property type="term" value="C:collagen trimer"/>
    <property type="evidence" value="ECO:0007669"/>
    <property type="project" value="UniProtKB-KW"/>
</dbReference>
<dbReference type="PANTHER" id="PTHR24023:SF844">
    <property type="entry name" value="COLLAGEN ALPHA-1(XXVII) CHAIN"/>
    <property type="match status" value="1"/>
</dbReference>
<dbReference type="GO" id="GO:0005615">
    <property type="term" value="C:extracellular space"/>
    <property type="evidence" value="ECO:0007669"/>
    <property type="project" value="TreeGrafter"/>
</dbReference>
<dbReference type="InterPro" id="IPR050149">
    <property type="entry name" value="Collagen_superfamily"/>
</dbReference>
<dbReference type="AlphaFoldDB" id="A0A9W9YW94"/>
<evidence type="ECO:0000313" key="6">
    <source>
        <dbReference type="EMBL" id="KAJ7370521.1"/>
    </source>
</evidence>
<comment type="subcellular location">
    <subcellularLocation>
        <location evidence="1">Secreted</location>
    </subcellularLocation>
</comment>
<keyword evidence="7" id="KW-1185">Reference proteome</keyword>
<dbReference type="InterPro" id="IPR000885">
    <property type="entry name" value="Fib_collagen_C"/>
</dbReference>
<evidence type="ECO:0000256" key="4">
    <source>
        <dbReference type="SAM" id="MobiDB-lite"/>
    </source>
</evidence>
<feature type="compositionally biased region" description="Basic and acidic residues" evidence="4">
    <location>
        <begin position="37"/>
        <end position="48"/>
    </location>
</feature>
<keyword evidence="2" id="KW-0964">Secreted</keyword>
<dbReference type="PANTHER" id="PTHR24023">
    <property type="entry name" value="COLLAGEN ALPHA"/>
    <property type="match status" value="1"/>
</dbReference>
<keyword evidence="3" id="KW-0176">Collagen</keyword>
<dbReference type="GO" id="GO:0030198">
    <property type="term" value="P:extracellular matrix organization"/>
    <property type="evidence" value="ECO:0007669"/>
    <property type="project" value="TreeGrafter"/>
</dbReference>
<reference evidence="6" key="1">
    <citation type="submission" date="2023-01" db="EMBL/GenBank/DDBJ databases">
        <title>Genome assembly of the deep-sea coral Lophelia pertusa.</title>
        <authorList>
            <person name="Herrera S."/>
            <person name="Cordes E."/>
        </authorList>
    </citation>
    <scope>NUCLEOTIDE SEQUENCE</scope>
    <source>
        <strain evidence="6">USNM1676648</strain>
        <tissue evidence="6">Polyp</tissue>
    </source>
</reference>
<accession>A0A9W9YW94</accession>
<evidence type="ECO:0000259" key="5">
    <source>
        <dbReference type="PROSITE" id="PS51461"/>
    </source>
</evidence>
<comment type="caution">
    <text evidence="6">The sequence shown here is derived from an EMBL/GenBank/DDBJ whole genome shotgun (WGS) entry which is preliminary data.</text>
</comment>
<feature type="domain" description="Fibrillar collagen NC1" evidence="5">
    <location>
        <begin position="85"/>
        <end position="260"/>
    </location>
</feature>
<dbReference type="GO" id="GO:0031012">
    <property type="term" value="C:extracellular matrix"/>
    <property type="evidence" value="ECO:0007669"/>
    <property type="project" value="TreeGrafter"/>
</dbReference>
<dbReference type="Pfam" id="PF01410">
    <property type="entry name" value="COLFI"/>
    <property type="match status" value="1"/>
</dbReference>
<dbReference type="PROSITE" id="PS51461">
    <property type="entry name" value="NC1_FIB"/>
    <property type="match status" value="1"/>
</dbReference>
<organism evidence="6 7">
    <name type="scientific">Desmophyllum pertusum</name>
    <dbReference type="NCBI Taxonomy" id="174260"/>
    <lineage>
        <taxon>Eukaryota</taxon>
        <taxon>Metazoa</taxon>
        <taxon>Cnidaria</taxon>
        <taxon>Anthozoa</taxon>
        <taxon>Hexacorallia</taxon>
        <taxon>Scleractinia</taxon>
        <taxon>Caryophylliina</taxon>
        <taxon>Caryophylliidae</taxon>
        <taxon>Desmophyllum</taxon>
    </lineage>
</organism>
<evidence type="ECO:0000256" key="2">
    <source>
        <dbReference type="ARBA" id="ARBA00022525"/>
    </source>
</evidence>
<gene>
    <name evidence="6" type="ORF">OS493_031804</name>
</gene>
<dbReference type="SMART" id="SM00038">
    <property type="entry name" value="COLFI"/>
    <property type="match status" value="1"/>
</dbReference>
<dbReference type="Pfam" id="PF01391">
    <property type="entry name" value="Collagen"/>
    <property type="match status" value="1"/>
</dbReference>
<name>A0A9W9YW94_9CNID</name>
<dbReference type="OrthoDB" id="5982709at2759"/>
<dbReference type="GO" id="GO:0030020">
    <property type="term" value="F:extracellular matrix structural constituent conferring tensile strength"/>
    <property type="evidence" value="ECO:0007669"/>
    <property type="project" value="TreeGrafter"/>
</dbReference>
<dbReference type="Proteomes" id="UP001163046">
    <property type="component" value="Unassembled WGS sequence"/>
</dbReference>
<protein>
    <recommendedName>
        <fullName evidence="5">Fibrillar collagen NC1 domain-containing protein</fullName>
    </recommendedName>
</protein>
<proteinExistence type="predicted"/>
<evidence type="ECO:0000256" key="3">
    <source>
        <dbReference type="ARBA" id="ARBA00023119"/>
    </source>
</evidence>
<dbReference type="Gene3D" id="2.60.120.1000">
    <property type="match status" value="1"/>
</dbReference>
<feature type="region of interest" description="Disordered" evidence="4">
    <location>
        <begin position="1"/>
        <end position="81"/>
    </location>
</feature>
<evidence type="ECO:0000313" key="7">
    <source>
        <dbReference type="Proteomes" id="UP001163046"/>
    </source>
</evidence>
<evidence type="ECO:0000256" key="1">
    <source>
        <dbReference type="ARBA" id="ARBA00004613"/>
    </source>
</evidence>